<comment type="function">
    <text evidence="15">Hydrolyzes specifically phosphatidic acid (PA) to produce 2-acyl lysophosphatidic acid (LPA; a potent bioactive lipid mediator) and fatty acid. Does not hydrolyze other phospholipids, like phosphatidylserine (PS), phosphatidylcholine (PC) and phosphatidylethanolamine (PE) or triacylglycerol (TG).</text>
</comment>
<evidence type="ECO:0000256" key="13">
    <source>
        <dbReference type="ARBA" id="ARBA00023180"/>
    </source>
</evidence>
<dbReference type="GO" id="GO:0006654">
    <property type="term" value="P:phosphatidic acid biosynthetic process"/>
    <property type="evidence" value="ECO:0007669"/>
    <property type="project" value="UniProtKB-ARBA"/>
</dbReference>
<keyword evidence="13" id="KW-0325">Glycoprotein</keyword>
<protein>
    <submittedName>
        <fullName evidence="18">Lipase member H</fullName>
    </submittedName>
</protein>
<accession>A0A3N0YA25</accession>
<evidence type="ECO:0000256" key="9">
    <source>
        <dbReference type="ARBA" id="ARBA00022963"/>
    </source>
</evidence>
<dbReference type="PRINTS" id="PR00721">
    <property type="entry name" value="STOMATIN"/>
</dbReference>
<proteinExistence type="inferred from homology"/>
<keyword evidence="10" id="KW-0443">Lipid metabolism</keyword>
<organism evidence="18 19">
    <name type="scientific">Anabarilius grahami</name>
    <name type="common">Kanglang fish</name>
    <name type="synonym">Barilius grahami</name>
    <dbReference type="NCBI Taxonomy" id="495550"/>
    <lineage>
        <taxon>Eukaryota</taxon>
        <taxon>Metazoa</taxon>
        <taxon>Chordata</taxon>
        <taxon>Craniata</taxon>
        <taxon>Vertebrata</taxon>
        <taxon>Euteleostomi</taxon>
        <taxon>Actinopterygii</taxon>
        <taxon>Neopterygii</taxon>
        <taxon>Teleostei</taxon>
        <taxon>Ostariophysi</taxon>
        <taxon>Cypriniformes</taxon>
        <taxon>Xenocyprididae</taxon>
        <taxon>Xenocypridinae</taxon>
        <taxon>Xenocypridinae incertae sedis</taxon>
        <taxon>Anabarilius</taxon>
    </lineage>
</organism>
<keyword evidence="9" id="KW-0442">Lipid degradation</keyword>
<dbReference type="GO" id="GO:0016042">
    <property type="term" value="P:lipid catabolic process"/>
    <property type="evidence" value="ECO:0007669"/>
    <property type="project" value="UniProtKB-KW"/>
</dbReference>
<evidence type="ECO:0000313" key="18">
    <source>
        <dbReference type="EMBL" id="ROL42660.1"/>
    </source>
</evidence>
<dbReference type="SUPFAM" id="SSF117892">
    <property type="entry name" value="Band 7/SPFH domain"/>
    <property type="match status" value="1"/>
</dbReference>
<name>A0A3N0YA25_ANAGA</name>
<keyword evidence="8" id="KW-0378">Hydrolase</keyword>
<evidence type="ECO:0000256" key="11">
    <source>
        <dbReference type="ARBA" id="ARBA00023136"/>
    </source>
</evidence>
<dbReference type="GO" id="GO:0008201">
    <property type="term" value="F:heparin binding"/>
    <property type="evidence" value="ECO:0007669"/>
    <property type="project" value="UniProtKB-ARBA"/>
</dbReference>
<dbReference type="Gene3D" id="6.10.250.2090">
    <property type="match status" value="1"/>
</dbReference>
<evidence type="ECO:0000256" key="6">
    <source>
        <dbReference type="ARBA" id="ARBA00022525"/>
    </source>
</evidence>
<dbReference type="SMART" id="SM00244">
    <property type="entry name" value="PHB"/>
    <property type="match status" value="1"/>
</dbReference>
<dbReference type="GO" id="GO:0005615">
    <property type="term" value="C:extracellular space"/>
    <property type="evidence" value="ECO:0007669"/>
    <property type="project" value="TreeGrafter"/>
</dbReference>
<dbReference type="Gene3D" id="3.40.50.1820">
    <property type="entry name" value="alpha/beta hydrolase"/>
    <property type="match status" value="1"/>
</dbReference>
<evidence type="ECO:0000256" key="16">
    <source>
        <dbReference type="RuleBase" id="RU004262"/>
    </source>
</evidence>
<gene>
    <name evidence="18" type="ORF">DPX16_14067</name>
</gene>
<dbReference type="SUPFAM" id="SSF53474">
    <property type="entry name" value="alpha/beta-Hydrolases"/>
    <property type="match status" value="1"/>
</dbReference>
<evidence type="ECO:0000313" key="19">
    <source>
        <dbReference type="Proteomes" id="UP000281406"/>
    </source>
</evidence>
<keyword evidence="12" id="KW-1015">Disulfide bond</keyword>
<evidence type="ECO:0000256" key="1">
    <source>
        <dbReference type="ARBA" id="ARBA00004236"/>
    </source>
</evidence>
<evidence type="ECO:0000256" key="10">
    <source>
        <dbReference type="ARBA" id="ARBA00023098"/>
    </source>
</evidence>
<evidence type="ECO:0000256" key="8">
    <source>
        <dbReference type="ARBA" id="ARBA00022801"/>
    </source>
</evidence>
<reference evidence="18 19" key="1">
    <citation type="submission" date="2018-10" db="EMBL/GenBank/DDBJ databases">
        <title>Genome assembly for a Yunnan-Guizhou Plateau 3E fish, Anabarilius grahami (Regan), and its evolutionary and genetic applications.</title>
        <authorList>
            <person name="Jiang W."/>
        </authorList>
    </citation>
    <scope>NUCLEOTIDE SEQUENCE [LARGE SCALE GENOMIC DNA]</scope>
    <source>
        <strain evidence="18">AG-KIZ</strain>
        <tissue evidence="18">Muscle</tissue>
    </source>
</reference>
<dbReference type="FunFam" id="3.30.479.30:FF:000002">
    <property type="entry name" value="band 7 protein AGAP004871"/>
    <property type="match status" value="1"/>
</dbReference>
<evidence type="ECO:0000256" key="7">
    <source>
        <dbReference type="ARBA" id="ARBA00022729"/>
    </source>
</evidence>
<dbReference type="OrthoDB" id="199913at2759"/>
<evidence type="ECO:0000256" key="15">
    <source>
        <dbReference type="ARBA" id="ARBA00049600"/>
    </source>
</evidence>
<evidence type="ECO:0000256" key="3">
    <source>
        <dbReference type="ARBA" id="ARBA00008164"/>
    </source>
</evidence>
<dbReference type="CDD" id="cd00707">
    <property type="entry name" value="Pancreat_lipase_like"/>
    <property type="match status" value="1"/>
</dbReference>
<comment type="similarity">
    <text evidence="3">Belongs to the band 7/mec-2 family.</text>
</comment>
<comment type="similarity">
    <text evidence="4 16">Belongs to the AB hydrolase superfamily. Lipase family.</text>
</comment>
<dbReference type="FunFam" id="3.40.50.1820:FF:000063">
    <property type="entry name" value="Lipase member H"/>
    <property type="match status" value="1"/>
</dbReference>
<dbReference type="GO" id="GO:0005886">
    <property type="term" value="C:plasma membrane"/>
    <property type="evidence" value="ECO:0007669"/>
    <property type="project" value="UniProtKB-SubCell"/>
</dbReference>
<dbReference type="Pfam" id="PF00151">
    <property type="entry name" value="Lipase"/>
    <property type="match status" value="1"/>
</dbReference>
<dbReference type="InterPro" id="IPR033906">
    <property type="entry name" value="Lipase_N"/>
</dbReference>
<dbReference type="PANTHER" id="PTHR11610:SF12">
    <property type="entry name" value="LIPASE MEMBER H"/>
    <property type="match status" value="1"/>
</dbReference>
<dbReference type="InterPro" id="IPR000734">
    <property type="entry name" value="TAG_lipase"/>
</dbReference>
<dbReference type="InterPro" id="IPR001972">
    <property type="entry name" value="Stomatin_HflK_fam"/>
</dbReference>
<keyword evidence="7" id="KW-0732">Signal</keyword>
<evidence type="ECO:0000256" key="2">
    <source>
        <dbReference type="ARBA" id="ARBA00004613"/>
    </source>
</evidence>
<comment type="catalytic activity">
    <reaction evidence="14">
        <text>1-hexadecanoyl-2-(9Z-octadecenoyl)-sn-glycero-3-phosphate + H2O = 2-(9Z-octadecenoyl)-sn-glycero-3-phosphate + hexadecanoate + H(+)</text>
        <dbReference type="Rhea" id="RHEA:40943"/>
        <dbReference type="ChEBI" id="CHEBI:7896"/>
        <dbReference type="ChEBI" id="CHEBI:15377"/>
        <dbReference type="ChEBI" id="CHEBI:15378"/>
        <dbReference type="ChEBI" id="CHEBI:64839"/>
        <dbReference type="ChEBI" id="CHEBI:77593"/>
    </reaction>
    <physiologicalReaction direction="left-to-right" evidence="14">
        <dbReference type="Rhea" id="RHEA:40944"/>
    </physiologicalReaction>
</comment>
<dbReference type="Gene3D" id="3.30.479.30">
    <property type="entry name" value="Band 7 domain"/>
    <property type="match status" value="1"/>
</dbReference>
<evidence type="ECO:0000256" key="12">
    <source>
        <dbReference type="ARBA" id="ARBA00023157"/>
    </source>
</evidence>
<dbReference type="EMBL" id="RJVU01049572">
    <property type="protein sequence ID" value="ROL42660.1"/>
    <property type="molecule type" value="Genomic_DNA"/>
</dbReference>
<keyword evidence="6" id="KW-0964">Secreted</keyword>
<dbReference type="InterPro" id="IPR013818">
    <property type="entry name" value="Lipase"/>
</dbReference>
<dbReference type="AlphaFoldDB" id="A0A3N0YA25"/>
<evidence type="ECO:0000256" key="5">
    <source>
        <dbReference type="ARBA" id="ARBA00022475"/>
    </source>
</evidence>
<dbReference type="InterPro" id="IPR036013">
    <property type="entry name" value="Band_7/SPFH_dom_sf"/>
</dbReference>
<evidence type="ECO:0000256" key="14">
    <source>
        <dbReference type="ARBA" id="ARBA00048637"/>
    </source>
</evidence>
<feature type="domain" description="Band 7" evidence="17">
    <location>
        <begin position="4"/>
        <end position="137"/>
    </location>
</feature>
<dbReference type="PANTHER" id="PTHR11610">
    <property type="entry name" value="LIPASE"/>
    <property type="match status" value="1"/>
</dbReference>
<keyword evidence="19" id="KW-1185">Reference proteome</keyword>
<comment type="subcellular location">
    <subcellularLocation>
        <location evidence="1">Cell membrane</location>
    </subcellularLocation>
    <subcellularLocation>
        <location evidence="2">Secreted</location>
    </subcellularLocation>
</comment>
<keyword evidence="5" id="KW-1003">Cell membrane</keyword>
<sequence length="656" mass="73754">MNEQLFFVWDDSLAVLKDLVDLRTVSFDIPPQEVLTKDSVTIMVDAVVYYRIFNPTVSITKVENANHATKMLAQTTLRNMLGTKSLADILKDREEMSDQMEAVLYAASKNWGIKVERVELKDVKLPTSLQRAMAAEAEATRDARAKVIAAEGEMKASRALKEAANVLSESPSALQLRYMQTLTEIASERNSTIVFPLPIDLISGFVRRMSMCRFLILASIFILCTGEDSKCDNFTDLDFHECFIGTNLYVRLLLYTRANLECGQELSHHNFTQEPLFNVTRPTTFVIHGYRPTGAPPIWINHIVHLLAAQKDMNILVVDWNRGAANLNYFTAVANTRGTAMNITGLIERMEKEGASLDSIHLIGVSLGAHIAGFIGATLGGRVGRITGLDPAGPMFAGVPPEDRLDPTDAQFVDVLHTDMNSFGLRGTHGHIDFYANGGLDQPGCPKTIFSGKSYFVCDHQRSVFLYLCALNHTCNLTAYPCSSYSDFLSGQCLQCETFKPASCPVLGYDMSQWRDTLVRLGQTRAYFSTMAELPYSKTSYRVDLVTWNQFLRWGVVILRLHNGKNVIESRIDNKLLRFEQYTSTRLLAQFDEDLYPIQKISLRIVTGNVIGPRYKIRLLRIRITPLENPNRPLMCRYDIILEENADVSFKPLPCH</sequence>
<evidence type="ECO:0000256" key="4">
    <source>
        <dbReference type="ARBA" id="ARBA00010701"/>
    </source>
</evidence>
<dbReference type="GO" id="GO:0004620">
    <property type="term" value="F:phospholipase activity"/>
    <property type="evidence" value="ECO:0007669"/>
    <property type="project" value="UniProtKB-ARBA"/>
</dbReference>
<dbReference type="Proteomes" id="UP000281406">
    <property type="component" value="Unassembled WGS sequence"/>
</dbReference>
<dbReference type="InterPro" id="IPR029058">
    <property type="entry name" value="AB_hydrolase_fold"/>
</dbReference>
<comment type="caution">
    <text evidence="18">The sequence shown here is derived from an EMBL/GenBank/DDBJ whole genome shotgun (WGS) entry which is preliminary data.</text>
</comment>
<dbReference type="Pfam" id="PF01145">
    <property type="entry name" value="Band_7"/>
    <property type="match status" value="1"/>
</dbReference>
<evidence type="ECO:0000259" key="17">
    <source>
        <dbReference type="SMART" id="SM00244"/>
    </source>
</evidence>
<keyword evidence="11" id="KW-0472">Membrane</keyword>
<dbReference type="InterPro" id="IPR001107">
    <property type="entry name" value="Band_7"/>
</dbReference>